<comment type="caution">
    <text evidence="7">The sequence shown here is derived from an EMBL/GenBank/DDBJ whole genome shotgun (WGS) entry which is preliminary data.</text>
</comment>
<keyword evidence="2" id="KW-0489">Methyltransferase</keyword>
<proteinExistence type="inferred from homology"/>
<evidence type="ECO:0000313" key="7">
    <source>
        <dbReference type="EMBL" id="KAL3662102.1"/>
    </source>
</evidence>
<keyword evidence="3" id="KW-0808">Transferase</keyword>
<evidence type="ECO:0000256" key="1">
    <source>
        <dbReference type="ARBA" id="ARBA00012880"/>
    </source>
</evidence>
<dbReference type="Proteomes" id="UP001632037">
    <property type="component" value="Unassembled WGS sequence"/>
</dbReference>
<dbReference type="SUPFAM" id="SSF53335">
    <property type="entry name" value="S-adenosyl-L-methionine-dependent methyltransferases"/>
    <property type="match status" value="1"/>
</dbReference>
<dbReference type="PANTHER" id="PTHR43836:SF2">
    <property type="entry name" value="CATECHOL O-METHYLTRANSFERASE 1-RELATED"/>
    <property type="match status" value="1"/>
</dbReference>
<protein>
    <recommendedName>
        <fullName evidence="1">catechol O-methyltransferase</fullName>
        <ecNumber evidence="1">2.1.1.6</ecNumber>
    </recommendedName>
</protein>
<dbReference type="EC" id="2.1.1.6" evidence="1"/>
<reference evidence="7 8" key="1">
    <citation type="submission" date="2024-09" db="EMBL/GenBank/DDBJ databases">
        <title>Genome sequencing and assembly of Phytophthora oleae, isolate VK10A, causative agent of rot of olive drupes.</title>
        <authorList>
            <person name="Conti Taguali S."/>
            <person name="Riolo M."/>
            <person name="La Spada F."/>
            <person name="Cacciola S.O."/>
            <person name="Dionisio G."/>
        </authorList>
    </citation>
    <scope>NUCLEOTIDE SEQUENCE [LARGE SCALE GENOMIC DNA]</scope>
    <source>
        <strain evidence="7 8">VK10A</strain>
    </source>
</reference>
<keyword evidence="4" id="KW-0949">S-adenosyl-L-methionine</keyword>
<dbReference type="PROSITE" id="PS51682">
    <property type="entry name" value="SAM_OMT_I"/>
    <property type="match status" value="1"/>
</dbReference>
<name>A0ABD3F5J3_9STRA</name>
<comment type="similarity">
    <text evidence="6">Belongs to the class I-like SAM-binding methyltransferase superfamily. Cation-dependent O-methyltransferase family.</text>
</comment>
<evidence type="ECO:0000256" key="3">
    <source>
        <dbReference type="ARBA" id="ARBA00022679"/>
    </source>
</evidence>
<dbReference type="Gene3D" id="3.40.50.150">
    <property type="entry name" value="Vaccinia Virus protein VP39"/>
    <property type="match status" value="1"/>
</dbReference>
<dbReference type="GO" id="GO:0006584">
    <property type="term" value="P:catecholamine metabolic process"/>
    <property type="evidence" value="ECO:0007669"/>
    <property type="project" value="UniProtKB-KW"/>
</dbReference>
<gene>
    <name evidence="7" type="ORF">V7S43_012904</name>
</gene>
<dbReference type="GO" id="GO:0032259">
    <property type="term" value="P:methylation"/>
    <property type="evidence" value="ECO:0007669"/>
    <property type="project" value="UniProtKB-KW"/>
</dbReference>
<dbReference type="EMBL" id="JBIMZQ010000033">
    <property type="protein sequence ID" value="KAL3662102.1"/>
    <property type="molecule type" value="Genomic_DNA"/>
</dbReference>
<dbReference type="PANTHER" id="PTHR43836">
    <property type="entry name" value="CATECHOL O-METHYLTRANSFERASE 1-RELATED"/>
    <property type="match status" value="1"/>
</dbReference>
<sequence>MSSLTFFESVASNVTKAFAPLLSGKMQRNSVACLEFVKKNATRNDPASVIAAIDSFAASNPMMNIGVGKGAVIDNEIRQKTPRVMAEIGAYTGYSTVRFANVQRDAAKAAKLDSHYYSFEYSSEFAARARDIVSFAGLEDQVTIIEGAFSDQLQHLQGKAVDIYFIDHDMSLYVPDTKNILSSGTLRPGSLLIADNILIPGAPEYIKFLDEHPHLKPVLHKVPLDFFNGWVNDGVSVATFI</sequence>
<organism evidence="7 8">
    <name type="scientific">Phytophthora oleae</name>
    <dbReference type="NCBI Taxonomy" id="2107226"/>
    <lineage>
        <taxon>Eukaryota</taxon>
        <taxon>Sar</taxon>
        <taxon>Stramenopiles</taxon>
        <taxon>Oomycota</taxon>
        <taxon>Peronosporomycetes</taxon>
        <taxon>Peronosporales</taxon>
        <taxon>Peronosporaceae</taxon>
        <taxon>Phytophthora</taxon>
    </lineage>
</organism>
<evidence type="ECO:0000313" key="8">
    <source>
        <dbReference type="Proteomes" id="UP001632037"/>
    </source>
</evidence>
<evidence type="ECO:0000256" key="4">
    <source>
        <dbReference type="ARBA" id="ARBA00022691"/>
    </source>
</evidence>
<dbReference type="AlphaFoldDB" id="A0ABD3F5J3"/>
<keyword evidence="8" id="KW-1185">Reference proteome</keyword>
<dbReference type="InterPro" id="IPR029063">
    <property type="entry name" value="SAM-dependent_MTases_sf"/>
</dbReference>
<evidence type="ECO:0000256" key="5">
    <source>
        <dbReference type="ARBA" id="ARBA00022939"/>
    </source>
</evidence>
<dbReference type="Pfam" id="PF13578">
    <property type="entry name" value="Methyltransf_24"/>
    <property type="match status" value="1"/>
</dbReference>
<evidence type="ECO:0000256" key="2">
    <source>
        <dbReference type="ARBA" id="ARBA00022603"/>
    </source>
</evidence>
<keyword evidence="5" id="KW-0128">Catecholamine metabolism</keyword>
<evidence type="ECO:0000256" key="6">
    <source>
        <dbReference type="ARBA" id="ARBA00023453"/>
    </source>
</evidence>
<dbReference type="InterPro" id="IPR002935">
    <property type="entry name" value="SAM_O-MeTrfase"/>
</dbReference>
<dbReference type="GO" id="GO:0016206">
    <property type="term" value="F:catechol O-methyltransferase activity"/>
    <property type="evidence" value="ECO:0007669"/>
    <property type="project" value="UniProtKB-EC"/>
</dbReference>
<dbReference type="CDD" id="cd02440">
    <property type="entry name" value="AdoMet_MTases"/>
    <property type="match status" value="1"/>
</dbReference>
<accession>A0ABD3F5J3</accession>